<evidence type="ECO:0000259" key="1">
    <source>
        <dbReference type="Pfam" id="PF03358"/>
    </source>
</evidence>
<proteinExistence type="predicted"/>
<dbReference type="Gene3D" id="3.40.50.360">
    <property type="match status" value="1"/>
</dbReference>
<dbReference type="Pfam" id="PF03358">
    <property type="entry name" value="FMN_red"/>
    <property type="match status" value="1"/>
</dbReference>
<protein>
    <recommendedName>
        <fullName evidence="1">NADPH-dependent FMN reductase-like domain-containing protein</fullName>
    </recommendedName>
</protein>
<gene>
    <name evidence="2" type="ORF">A2719_00040</name>
</gene>
<accession>A0A1G2G2M3</accession>
<dbReference type="GO" id="GO:0010181">
    <property type="term" value="F:FMN binding"/>
    <property type="evidence" value="ECO:0007669"/>
    <property type="project" value="TreeGrafter"/>
</dbReference>
<dbReference type="SUPFAM" id="SSF52218">
    <property type="entry name" value="Flavoproteins"/>
    <property type="match status" value="1"/>
</dbReference>
<dbReference type="InterPro" id="IPR005025">
    <property type="entry name" value="FMN_Rdtase-like_dom"/>
</dbReference>
<evidence type="ECO:0000313" key="3">
    <source>
        <dbReference type="Proteomes" id="UP000177480"/>
    </source>
</evidence>
<reference evidence="2 3" key="1">
    <citation type="journal article" date="2016" name="Nat. Commun.">
        <title>Thousands of microbial genomes shed light on interconnected biogeochemical processes in an aquifer system.</title>
        <authorList>
            <person name="Anantharaman K."/>
            <person name="Brown C.T."/>
            <person name="Hug L.A."/>
            <person name="Sharon I."/>
            <person name="Castelle C.J."/>
            <person name="Probst A.J."/>
            <person name="Thomas B.C."/>
            <person name="Singh A."/>
            <person name="Wilkins M.J."/>
            <person name="Karaoz U."/>
            <person name="Brodie E.L."/>
            <person name="Williams K.H."/>
            <person name="Hubbard S.S."/>
            <person name="Banfield J.F."/>
        </authorList>
    </citation>
    <scope>NUCLEOTIDE SEQUENCE [LARGE SCALE GENOMIC DNA]</scope>
</reference>
<comment type="caution">
    <text evidence="2">The sequence shown here is derived from an EMBL/GenBank/DDBJ whole genome shotgun (WGS) entry which is preliminary data.</text>
</comment>
<name>A0A1G2G2M3_9BACT</name>
<dbReference type="AlphaFoldDB" id="A0A1G2G2M3"/>
<dbReference type="STRING" id="1802114.A2719_00040"/>
<dbReference type="PANTHER" id="PTHR30543">
    <property type="entry name" value="CHROMATE REDUCTASE"/>
    <property type="match status" value="1"/>
</dbReference>
<sequence length="199" mass="22593">MNDKKAELKIIIGSTRPNRFSEKAGEWFLEIARKEPRFNVEVLDLRDHTLPYYDEAVSPSQMKVGEYKNDLVNIWGRKIEEADAYVVITPEYNHGYSAVLKNAFDYVYAPWNRKPIGFVSYGSVGGGRAVEQLRQVAVELQMAPIRSAVHIQSPWELLAEDGSLKPGALDSYGKSAEGLLKQLLWWAETLRVGREHVAR</sequence>
<dbReference type="GO" id="GO:0016491">
    <property type="term" value="F:oxidoreductase activity"/>
    <property type="evidence" value="ECO:0007669"/>
    <property type="project" value="InterPro"/>
</dbReference>
<dbReference type="PANTHER" id="PTHR30543:SF21">
    <property type="entry name" value="NAD(P)H-DEPENDENT FMN REDUCTASE LOT6"/>
    <property type="match status" value="1"/>
</dbReference>
<evidence type="ECO:0000313" key="2">
    <source>
        <dbReference type="EMBL" id="OGZ44121.1"/>
    </source>
</evidence>
<dbReference type="EMBL" id="MHNK01000009">
    <property type="protein sequence ID" value="OGZ44121.1"/>
    <property type="molecule type" value="Genomic_DNA"/>
</dbReference>
<dbReference type="Proteomes" id="UP000177480">
    <property type="component" value="Unassembled WGS sequence"/>
</dbReference>
<dbReference type="InterPro" id="IPR050712">
    <property type="entry name" value="NAD(P)H-dep_reductase"/>
</dbReference>
<feature type="domain" description="NADPH-dependent FMN reductase-like" evidence="1">
    <location>
        <begin position="10"/>
        <end position="152"/>
    </location>
</feature>
<dbReference type="GO" id="GO:0005829">
    <property type="term" value="C:cytosol"/>
    <property type="evidence" value="ECO:0007669"/>
    <property type="project" value="TreeGrafter"/>
</dbReference>
<organism evidence="2 3">
    <name type="scientific">Candidatus Ryanbacteria bacterium RIFCSPHIGHO2_01_FULL_45_22</name>
    <dbReference type="NCBI Taxonomy" id="1802114"/>
    <lineage>
        <taxon>Bacteria</taxon>
        <taxon>Candidatus Ryaniibacteriota</taxon>
    </lineage>
</organism>
<dbReference type="InterPro" id="IPR029039">
    <property type="entry name" value="Flavoprotein-like_sf"/>
</dbReference>